<feature type="domain" description="Glucose-methanol-choline oxidoreductase N-terminal" evidence="5">
    <location>
        <begin position="83"/>
        <end position="106"/>
    </location>
</feature>
<keyword evidence="6" id="KW-0560">Oxidoreductase</keyword>
<dbReference type="PANTHER" id="PTHR11552:SF147">
    <property type="entry name" value="CHOLINE DEHYDROGENASE, MITOCHONDRIAL"/>
    <property type="match status" value="1"/>
</dbReference>
<keyword evidence="3 4" id="KW-0274">FAD</keyword>
<comment type="similarity">
    <text evidence="4">Belongs to the GMC oxidoreductase family.</text>
</comment>
<reference evidence="6 7" key="1">
    <citation type="submission" date="2021-07" db="EMBL/GenBank/DDBJ databases">
        <title>Whole Genome Sequence of Nocardia Iowensis.</title>
        <authorList>
            <person name="Lamm A."/>
            <person name="Collins-Fairclough A.M."/>
            <person name="Bunk B."/>
            <person name="Sproer C."/>
        </authorList>
    </citation>
    <scope>NUCLEOTIDE SEQUENCE [LARGE SCALE GENOMIC DNA]</scope>
    <source>
        <strain evidence="6 7">NRRL 5646</strain>
    </source>
</reference>
<evidence type="ECO:0000313" key="6">
    <source>
        <dbReference type="EMBL" id="QXN90957.1"/>
    </source>
</evidence>
<dbReference type="NCBIfam" id="TIGR03970">
    <property type="entry name" value="Rv0697"/>
    <property type="match status" value="1"/>
</dbReference>
<dbReference type="EMBL" id="CP078145">
    <property type="protein sequence ID" value="QXN90957.1"/>
    <property type="molecule type" value="Genomic_DNA"/>
</dbReference>
<sequence>MTDTLIVGGGTAGCVLAARLTEQPDHTVRLLEAGPMWVAPDGFPAELLDATRMPIGADAPWLWRYPVTLADDGVAVRGNIVRGKVLGGSGAVNGSYFVRATAADFAAWSAESGSSQAWSFDSVLPAYCRSERDLDFGDQPWHGGSGPIPVRRTANPVPLSEQFAIACAALGFPAIPDLNAGAGAIEGVGPVPCNTDNGRRVSTASGYLLPVLSRPNLTVRSATSVLRIRFHGTAAVGVDVLRDDRTETIWADRIVLSAGAIESAALLLRSGIGNPEQLRALDIPVVHPAPVGAWFTDHPEIGLEYRLRTPERATVPLEYVLETDDVEIRPYTVAFTPGVGRLGVALMRPRSAGVLRLRSADPAVPPVIEHDYLSAEHDRTRLRDAVATASEVLHHMSAELLTERIPRSPQQAGAWLQANLATSQHLSGTCRMGPATDDRAVVDERCRVHGVTGLSVVDLAVVPVPLSRGPQATTVMIAEKAARNCSMENRPLY</sequence>
<evidence type="ECO:0000256" key="3">
    <source>
        <dbReference type="ARBA" id="ARBA00022827"/>
    </source>
</evidence>
<name>A0ABX8RPL2_NOCIO</name>
<comment type="cofactor">
    <cofactor evidence="1">
        <name>FAD</name>
        <dbReference type="ChEBI" id="CHEBI:57692"/>
    </cofactor>
</comment>
<evidence type="ECO:0000256" key="4">
    <source>
        <dbReference type="RuleBase" id="RU003968"/>
    </source>
</evidence>
<proteinExistence type="inferred from homology"/>
<dbReference type="PROSITE" id="PS00623">
    <property type="entry name" value="GMC_OXRED_1"/>
    <property type="match status" value="1"/>
</dbReference>
<keyword evidence="7" id="KW-1185">Reference proteome</keyword>
<gene>
    <name evidence="6" type="primary">mftG</name>
    <name evidence="6" type="ORF">KV110_37290</name>
</gene>
<evidence type="ECO:0000313" key="7">
    <source>
        <dbReference type="Proteomes" id="UP000694257"/>
    </source>
</evidence>
<dbReference type="Pfam" id="PF05199">
    <property type="entry name" value="GMC_oxred_C"/>
    <property type="match status" value="1"/>
</dbReference>
<dbReference type="InterPro" id="IPR023978">
    <property type="entry name" value="GMC_oxidoreductase_bact"/>
</dbReference>
<accession>A0ABX8RPL2</accession>
<dbReference type="RefSeq" id="WP_218471821.1">
    <property type="nucleotide sequence ID" value="NZ_BAABJN010000012.1"/>
</dbReference>
<dbReference type="Proteomes" id="UP000694257">
    <property type="component" value="Chromosome"/>
</dbReference>
<dbReference type="GO" id="GO:0016491">
    <property type="term" value="F:oxidoreductase activity"/>
    <property type="evidence" value="ECO:0007669"/>
    <property type="project" value="UniProtKB-KW"/>
</dbReference>
<evidence type="ECO:0000256" key="1">
    <source>
        <dbReference type="ARBA" id="ARBA00001974"/>
    </source>
</evidence>
<dbReference type="InterPro" id="IPR012132">
    <property type="entry name" value="GMC_OxRdtase"/>
</dbReference>
<dbReference type="InterPro" id="IPR000172">
    <property type="entry name" value="GMC_OxRdtase_N"/>
</dbReference>
<protein>
    <submittedName>
        <fullName evidence="6">Mycofactocin system GMC family oxidoreductase MftG</fullName>
        <ecNumber evidence="6">1.-.-.-</ecNumber>
    </submittedName>
</protein>
<dbReference type="PIRSF" id="PIRSF000137">
    <property type="entry name" value="Alcohol_oxidase"/>
    <property type="match status" value="1"/>
</dbReference>
<organism evidence="6 7">
    <name type="scientific">Nocardia iowensis</name>
    <dbReference type="NCBI Taxonomy" id="204891"/>
    <lineage>
        <taxon>Bacteria</taxon>
        <taxon>Bacillati</taxon>
        <taxon>Actinomycetota</taxon>
        <taxon>Actinomycetes</taxon>
        <taxon>Mycobacteriales</taxon>
        <taxon>Nocardiaceae</taxon>
        <taxon>Nocardia</taxon>
    </lineage>
</organism>
<dbReference type="InterPro" id="IPR007867">
    <property type="entry name" value="GMC_OxRtase_C"/>
</dbReference>
<dbReference type="EC" id="1.-.-.-" evidence="6"/>
<dbReference type="Pfam" id="PF00732">
    <property type="entry name" value="GMC_oxred_N"/>
    <property type="match status" value="1"/>
</dbReference>
<evidence type="ECO:0000256" key="2">
    <source>
        <dbReference type="ARBA" id="ARBA00022630"/>
    </source>
</evidence>
<evidence type="ECO:0000259" key="5">
    <source>
        <dbReference type="PROSITE" id="PS00623"/>
    </source>
</evidence>
<dbReference type="PANTHER" id="PTHR11552">
    <property type="entry name" value="GLUCOSE-METHANOL-CHOLINE GMC OXIDOREDUCTASE"/>
    <property type="match status" value="1"/>
</dbReference>
<keyword evidence="2 4" id="KW-0285">Flavoprotein</keyword>